<gene>
    <name evidence="1" type="ORF">L1987_20348</name>
</gene>
<reference evidence="2" key="1">
    <citation type="journal article" date="2022" name="Mol. Ecol. Resour.">
        <title>The genomes of chicory, endive, great burdock and yacon provide insights into Asteraceae palaeo-polyploidization history and plant inulin production.</title>
        <authorList>
            <person name="Fan W."/>
            <person name="Wang S."/>
            <person name="Wang H."/>
            <person name="Wang A."/>
            <person name="Jiang F."/>
            <person name="Liu H."/>
            <person name="Zhao H."/>
            <person name="Xu D."/>
            <person name="Zhang Y."/>
        </authorList>
    </citation>
    <scope>NUCLEOTIDE SEQUENCE [LARGE SCALE GENOMIC DNA]</scope>
    <source>
        <strain evidence="2">cv. Yunnan</strain>
    </source>
</reference>
<accession>A0ACB9ISD0</accession>
<evidence type="ECO:0000313" key="2">
    <source>
        <dbReference type="Proteomes" id="UP001056120"/>
    </source>
</evidence>
<comment type="caution">
    <text evidence="1">The sequence shown here is derived from an EMBL/GenBank/DDBJ whole genome shotgun (WGS) entry which is preliminary data.</text>
</comment>
<reference evidence="1 2" key="2">
    <citation type="journal article" date="2022" name="Mol. Ecol. Resour.">
        <title>The genomes of chicory, endive, great burdock and yacon provide insights into Asteraceae paleo-polyploidization history and plant inulin production.</title>
        <authorList>
            <person name="Fan W."/>
            <person name="Wang S."/>
            <person name="Wang H."/>
            <person name="Wang A."/>
            <person name="Jiang F."/>
            <person name="Liu H."/>
            <person name="Zhao H."/>
            <person name="Xu D."/>
            <person name="Zhang Y."/>
        </authorList>
    </citation>
    <scope>NUCLEOTIDE SEQUENCE [LARGE SCALE GENOMIC DNA]</scope>
    <source>
        <strain evidence="2">cv. Yunnan</strain>
        <tissue evidence="1">Leaves</tissue>
    </source>
</reference>
<organism evidence="1 2">
    <name type="scientific">Smallanthus sonchifolius</name>
    <dbReference type="NCBI Taxonomy" id="185202"/>
    <lineage>
        <taxon>Eukaryota</taxon>
        <taxon>Viridiplantae</taxon>
        <taxon>Streptophyta</taxon>
        <taxon>Embryophyta</taxon>
        <taxon>Tracheophyta</taxon>
        <taxon>Spermatophyta</taxon>
        <taxon>Magnoliopsida</taxon>
        <taxon>eudicotyledons</taxon>
        <taxon>Gunneridae</taxon>
        <taxon>Pentapetalae</taxon>
        <taxon>asterids</taxon>
        <taxon>campanulids</taxon>
        <taxon>Asterales</taxon>
        <taxon>Asteraceae</taxon>
        <taxon>Asteroideae</taxon>
        <taxon>Heliantheae alliance</taxon>
        <taxon>Millerieae</taxon>
        <taxon>Smallanthus</taxon>
    </lineage>
</organism>
<evidence type="ECO:0000313" key="1">
    <source>
        <dbReference type="EMBL" id="KAI3810726.1"/>
    </source>
</evidence>
<keyword evidence="2" id="KW-1185">Reference proteome</keyword>
<proteinExistence type="predicted"/>
<name>A0ACB9ISD0_9ASTR</name>
<sequence>MVSAPLHASRTIDWPLMGQLGVRERLQQLLPPHWRQLLDVPREQYVELPLEFFSTYRLHRGDLTAATVVEFSLGGVLHHMSISQFASRIGLYNEAETGSGARAARPPGSAIRCIVISTALLHARSPITIRAQM</sequence>
<dbReference type="Proteomes" id="UP001056120">
    <property type="component" value="Linkage Group LG07"/>
</dbReference>
<protein>
    <submittedName>
        <fullName evidence="1">Uncharacterized protein</fullName>
    </submittedName>
</protein>
<dbReference type="EMBL" id="CM042024">
    <property type="protein sequence ID" value="KAI3810726.1"/>
    <property type="molecule type" value="Genomic_DNA"/>
</dbReference>